<evidence type="ECO:0000313" key="2">
    <source>
        <dbReference type="Proteomes" id="UP000708208"/>
    </source>
</evidence>
<keyword evidence="2" id="KW-1185">Reference proteome</keyword>
<dbReference type="PANTHER" id="PTHR46576:SF1">
    <property type="entry name" value="BROMO ADJACENT HOMOLOGY DOMAIN-CONTAINING 1 PROTEIN"/>
    <property type="match status" value="1"/>
</dbReference>
<protein>
    <submittedName>
        <fullName evidence="1">Uncharacterized protein</fullName>
    </submittedName>
</protein>
<dbReference type="PANTHER" id="PTHR46576">
    <property type="entry name" value="BROMO ADJACENT HOMOLOGY DOMAIN-CONTAINING 1 PROTEIN"/>
    <property type="match status" value="1"/>
</dbReference>
<name>A0A8J2KT70_9HEXA</name>
<comment type="caution">
    <text evidence="1">The sequence shown here is derived from an EMBL/GenBank/DDBJ whole genome shotgun (WGS) entry which is preliminary data.</text>
</comment>
<dbReference type="GO" id="GO:0045892">
    <property type="term" value="P:negative regulation of DNA-templated transcription"/>
    <property type="evidence" value="ECO:0007669"/>
    <property type="project" value="TreeGrafter"/>
</dbReference>
<dbReference type="GO" id="GO:0005677">
    <property type="term" value="C:chromatin silencing complex"/>
    <property type="evidence" value="ECO:0007669"/>
    <property type="project" value="TreeGrafter"/>
</dbReference>
<organism evidence="1 2">
    <name type="scientific">Allacma fusca</name>
    <dbReference type="NCBI Taxonomy" id="39272"/>
    <lineage>
        <taxon>Eukaryota</taxon>
        <taxon>Metazoa</taxon>
        <taxon>Ecdysozoa</taxon>
        <taxon>Arthropoda</taxon>
        <taxon>Hexapoda</taxon>
        <taxon>Collembola</taxon>
        <taxon>Symphypleona</taxon>
        <taxon>Sminthuridae</taxon>
        <taxon>Allacma</taxon>
    </lineage>
</organism>
<feature type="non-terminal residue" evidence="1">
    <location>
        <position position="96"/>
    </location>
</feature>
<dbReference type="GO" id="GO:0000976">
    <property type="term" value="F:transcription cis-regulatory region binding"/>
    <property type="evidence" value="ECO:0007669"/>
    <property type="project" value="TreeGrafter"/>
</dbReference>
<dbReference type="GO" id="GO:0031507">
    <property type="term" value="P:heterochromatin formation"/>
    <property type="evidence" value="ECO:0007669"/>
    <property type="project" value="TreeGrafter"/>
</dbReference>
<evidence type="ECO:0000313" key="1">
    <source>
        <dbReference type="EMBL" id="CAG7819092.1"/>
    </source>
</evidence>
<reference evidence="1" key="1">
    <citation type="submission" date="2021-06" db="EMBL/GenBank/DDBJ databases">
        <authorList>
            <person name="Hodson N. C."/>
            <person name="Mongue J. A."/>
            <person name="Jaron S. K."/>
        </authorList>
    </citation>
    <scope>NUCLEOTIDE SEQUENCE</scope>
</reference>
<sequence>TIEDRCYVLTLNEYCRYKKRLKQLEEGISANLPLVPLSSSSHANVNSAAEIALAVWCGIQGDQRRVPSPGKVSPEVVFFCRKVYDYRQKRMLKNPS</sequence>
<dbReference type="EMBL" id="CAJVCH010439103">
    <property type="protein sequence ID" value="CAG7819092.1"/>
    <property type="molecule type" value="Genomic_DNA"/>
</dbReference>
<dbReference type="InterPro" id="IPR053032">
    <property type="entry name" value="BAH_domain-containing"/>
</dbReference>
<accession>A0A8J2KT70</accession>
<gene>
    <name evidence="1" type="ORF">AFUS01_LOCUS29562</name>
</gene>
<dbReference type="OrthoDB" id="1922186at2759"/>
<dbReference type="AlphaFoldDB" id="A0A8J2KT70"/>
<proteinExistence type="predicted"/>
<dbReference type="Proteomes" id="UP000708208">
    <property type="component" value="Unassembled WGS sequence"/>
</dbReference>
<dbReference type="GO" id="GO:0003682">
    <property type="term" value="F:chromatin binding"/>
    <property type="evidence" value="ECO:0007669"/>
    <property type="project" value="TreeGrafter"/>
</dbReference>